<dbReference type="AlphaFoldDB" id="A0A212JYY7"/>
<evidence type="ECO:0008006" key="3">
    <source>
        <dbReference type="Google" id="ProtNLM"/>
    </source>
</evidence>
<feature type="transmembrane region" description="Helical" evidence="1">
    <location>
        <begin position="23"/>
        <end position="42"/>
    </location>
</feature>
<dbReference type="EMBL" id="FLUL01000001">
    <property type="protein sequence ID" value="SBW04691.1"/>
    <property type="molecule type" value="Genomic_DNA"/>
</dbReference>
<accession>A0A212JYY7</accession>
<protein>
    <recommendedName>
        <fullName evidence="3">Cell division protein FtsL</fullName>
    </recommendedName>
</protein>
<dbReference type="RefSeq" id="WP_006841453.1">
    <property type="nucleotide sequence ID" value="NZ_CABTJG010000023.1"/>
</dbReference>
<reference evidence="2" key="1">
    <citation type="submission" date="2016-04" db="EMBL/GenBank/DDBJ databases">
        <authorList>
            <person name="Evans L.H."/>
            <person name="Alamgir A."/>
            <person name="Owens N."/>
            <person name="Weber N.D."/>
            <person name="Virtaneva K."/>
            <person name="Barbian K."/>
            <person name="Babar A."/>
            <person name="Rosenke K."/>
        </authorList>
    </citation>
    <scope>NUCLEOTIDE SEQUENCE</scope>
    <source>
        <strain evidence="2">86-2</strain>
    </source>
</reference>
<dbReference type="Pfam" id="PF19579">
    <property type="entry name" value="FtsL_2"/>
    <property type="match status" value="1"/>
</dbReference>
<evidence type="ECO:0000256" key="1">
    <source>
        <dbReference type="SAM" id="Phobius"/>
    </source>
</evidence>
<dbReference type="GeneID" id="78080773"/>
<gene>
    <name evidence="2" type="ORF">KL86DYS2_12657</name>
</gene>
<keyword evidence="1" id="KW-0812">Transmembrane</keyword>
<keyword evidence="1" id="KW-1133">Transmembrane helix</keyword>
<dbReference type="InterPro" id="IPR045755">
    <property type="entry name" value="FtsL-like"/>
</dbReference>
<sequence length="109" mass="12645">MTVKDIKKKIMYILGGTVLTEDFFWKNARFIITVFVIIVLYISNRYSCIEKMAKIESLQRELKDAKYESLTISAELMGVSRESKVEDMVQKNGVDLKQTKDPIYKLGKK</sequence>
<proteinExistence type="predicted"/>
<evidence type="ECO:0000313" key="2">
    <source>
        <dbReference type="EMBL" id="SBW04691.1"/>
    </source>
</evidence>
<name>A0A212JYY7_9BACT</name>
<keyword evidence="1" id="KW-0472">Membrane</keyword>
<organism evidence="2">
    <name type="scientific">uncultured Dysgonomonas sp</name>
    <dbReference type="NCBI Taxonomy" id="206096"/>
    <lineage>
        <taxon>Bacteria</taxon>
        <taxon>Pseudomonadati</taxon>
        <taxon>Bacteroidota</taxon>
        <taxon>Bacteroidia</taxon>
        <taxon>Bacteroidales</taxon>
        <taxon>Dysgonomonadaceae</taxon>
        <taxon>Dysgonomonas</taxon>
        <taxon>environmental samples</taxon>
    </lineage>
</organism>